<dbReference type="Gene3D" id="3.60.40.10">
    <property type="entry name" value="PPM-type phosphatase domain"/>
    <property type="match status" value="1"/>
</dbReference>
<evidence type="ECO:0000313" key="6">
    <source>
        <dbReference type="EnsemblPlants" id="Zm00001eb140710_P001"/>
    </source>
</evidence>
<evidence type="ECO:0000256" key="1">
    <source>
        <dbReference type="ARBA" id="ARBA00013081"/>
    </source>
</evidence>
<proteinExistence type="predicted"/>
<dbReference type="InterPro" id="IPR001932">
    <property type="entry name" value="PPM-type_phosphatase-like_dom"/>
</dbReference>
<dbReference type="Proteomes" id="UP000007305">
    <property type="component" value="Chromosome 3"/>
</dbReference>
<reference evidence="6" key="3">
    <citation type="submission" date="2021-05" db="UniProtKB">
        <authorList>
            <consortium name="EnsemblPlants"/>
        </authorList>
    </citation>
    <scope>IDENTIFICATION</scope>
    <source>
        <strain evidence="6">cv. B73</strain>
    </source>
</reference>
<protein>
    <recommendedName>
        <fullName evidence="1">protein-serine/threonine phosphatase</fullName>
        <ecNumber evidence="1">3.1.3.16</ecNumber>
    </recommendedName>
</protein>
<name>A0A804N7F4_MAIZE</name>
<comment type="catalytic activity">
    <reaction evidence="2">
        <text>O-phospho-L-seryl-[protein] + H2O = L-seryl-[protein] + phosphate</text>
        <dbReference type="Rhea" id="RHEA:20629"/>
        <dbReference type="Rhea" id="RHEA-COMP:9863"/>
        <dbReference type="Rhea" id="RHEA-COMP:11604"/>
        <dbReference type="ChEBI" id="CHEBI:15377"/>
        <dbReference type="ChEBI" id="CHEBI:29999"/>
        <dbReference type="ChEBI" id="CHEBI:43474"/>
        <dbReference type="ChEBI" id="CHEBI:83421"/>
        <dbReference type="EC" id="3.1.3.16"/>
    </reaction>
</comment>
<dbReference type="InterPro" id="IPR036457">
    <property type="entry name" value="PPM-type-like_dom_sf"/>
</dbReference>
<dbReference type="Gramene" id="Zm00001eb140710_T001">
    <property type="protein sequence ID" value="Zm00001eb140710_P001"/>
    <property type="gene ID" value="Zm00001eb140710"/>
</dbReference>
<dbReference type="InParanoid" id="A0A804N7F4"/>
<evidence type="ECO:0000313" key="7">
    <source>
        <dbReference type="Proteomes" id="UP000007305"/>
    </source>
</evidence>
<dbReference type="AlphaFoldDB" id="A0A804N7F4"/>
<sequence>MGYQVGLHQLLDVLILGFLQGFDNNGFTTFQGSYTGLSCGEIHMELTVELLCIFCSGNHLTVVPSQEIILGIQGEQLRRSRRLDVVQSGCTALSIVKHGDLMVVANVDDSRVVLGIATYDDAITTSSSSST</sequence>
<reference evidence="6" key="2">
    <citation type="submission" date="2019-07" db="EMBL/GenBank/DDBJ databases">
        <authorList>
            <person name="Seetharam A."/>
            <person name="Woodhouse M."/>
            <person name="Cannon E."/>
        </authorList>
    </citation>
    <scope>NUCLEOTIDE SEQUENCE [LARGE SCALE GENOMIC DNA]</scope>
    <source>
        <strain evidence="6">cv. B73</strain>
    </source>
</reference>
<dbReference type="EnsemblPlants" id="Zm00001eb140710_T001">
    <property type="protein sequence ID" value="Zm00001eb140710_P001"/>
    <property type="gene ID" value="Zm00001eb140710"/>
</dbReference>
<feature type="chain" id="PRO_5032400263" description="protein-serine/threonine phosphatase" evidence="4">
    <location>
        <begin position="22"/>
        <end position="131"/>
    </location>
</feature>
<keyword evidence="4" id="KW-0732">Signal</keyword>
<evidence type="ECO:0000256" key="2">
    <source>
        <dbReference type="ARBA" id="ARBA00047761"/>
    </source>
</evidence>
<dbReference type="EC" id="3.1.3.16" evidence="1"/>
<comment type="catalytic activity">
    <reaction evidence="3">
        <text>O-phospho-L-threonyl-[protein] + H2O = L-threonyl-[protein] + phosphate</text>
        <dbReference type="Rhea" id="RHEA:47004"/>
        <dbReference type="Rhea" id="RHEA-COMP:11060"/>
        <dbReference type="Rhea" id="RHEA-COMP:11605"/>
        <dbReference type="ChEBI" id="CHEBI:15377"/>
        <dbReference type="ChEBI" id="CHEBI:30013"/>
        <dbReference type="ChEBI" id="CHEBI:43474"/>
        <dbReference type="ChEBI" id="CHEBI:61977"/>
        <dbReference type="EC" id="3.1.3.16"/>
    </reaction>
</comment>
<dbReference type="Pfam" id="PF00481">
    <property type="entry name" value="PP2C"/>
    <property type="match status" value="1"/>
</dbReference>
<evidence type="ECO:0000256" key="4">
    <source>
        <dbReference type="SAM" id="SignalP"/>
    </source>
</evidence>
<reference evidence="7" key="1">
    <citation type="submission" date="2015-12" db="EMBL/GenBank/DDBJ databases">
        <title>Update maize B73 reference genome by single molecule sequencing technologies.</title>
        <authorList>
            <consortium name="Maize Genome Sequencing Project"/>
            <person name="Ware D."/>
        </authorList>
    </citation>
    <scope>NUCLEOTIDE SEQUENCE [LARGE SCALE GENOMIC DNA]</scope>
    <source>
        <strain evidence="7">cv. B73</strain>
    </source>
</reference>
<organism evidence="6 7">
    <name type="scientific">Zea mays</name>
    <name type="common">Maize</name>
    <dbReference type="NCBI Taxonomy" id="4577"/>
    <lineage>
        <taxon>Eukaryota</taxon>
        <taxon>Viridiplantae</taxon>
        <taxon>Streptophyta</taxon>
        <taxon>Embryophyta</taxon>
        <taxon>Tracheophyta</taxon>
        <taxon>Spermatophyta</taxon>
        <taxon>Magnoliopsida</taxon>
        <taxon>Liliopsida</taxon>
        <taxon>Poales</taxon>
        <taxon>Poaceae</taxon>
        <taxon>PACMAD clade</taxon>
        <taxon>Panicoideae</taxon>
        <taxon>Andropogonodae</taxon>
        <taxon>Andropogoneae</taxon>
        <taxon>Tripsacinae</taxon>
        <taxon>Zea</taxon>
    </lineage>
</organism>
<accession>A0A804N7F4</accession>
<evidence type="ECO:0000259" key="5">
    <source>
        <dbReference type="Pfam" id="PF00481"/>
    </source>
</evidence>
<keyword evidence="7" id="KW-1185">Reference proteome</keyword>
<evidence type="ECO:0000256" key="3">
    <source>
        <dbReference type="ARBA" id="ARBA00048336"/>
    </source>
</evidence>
<dbReference type="GO" id="GO:0004722">
    <property type="term" value="F:protein serine/threonine phosphatase activity"/>
    <property type="evidence" value="ECO:0007669"/>
    <property type="project" value="UniProtKB-EC"/>
</dbReference>
<dbReference type="SUPFAM" id="SSF81606">
    <property type="entry name" value="PP2C-like"/>
    <property type="match status" value="1"/>
</dbReference>
<feature type="signal peptide" evidence="4">
    <location>
        <begin position="1"/>
        <end position="21"/>
    </location>
</feature>
<feature type="domain" description="PPM-type phosphatase" evidence="5">
    <location>
        <begin position="82"/>
        <end position="120"/>
    </location>
</feature>